<keyword evidence="6 8" id="KW-0472">Membrane</keyword>
<feature type="signal peptide" evidence="9">
    <location>
        <begin position="1"/>
        <end position="24"/>
    </location>
</feature>
<dbReference type="GO" id="GO:0031410">
    <property type="term" value="C:cytoplasmic vesicle"/>
    <property type="evidence" value="ECO:0007669"/>
    <property type="project" value="TreeGrafter"/>
</dbReference>
<organism evidence="10 11">
    <name type="scientific">Sinocyclocheilus rhinocerous</name>
    <dbReference type="NCBI Taxonomy" id="307959"/>
    <lineage>
        <taxon>Eukaryota</taxon>
        <taxon>Metazoa</taxon>
        <taxon>Chordata</taxon>
        <taxon>Craniata</taxon>
        <taxon>Vertebrata</taxon>
        <taxon>Euteleostomi</taxon>
        <taxon>Actinopterygii</taxon>
        <taxon>Neopterygii</taxon>
        <taxon>Teleostei</taxon>
        <taxon>Ostariophysi</taxon>
        <taxon>Cypriniformes</taxon>
        <taxon>Cyprinidae</taxon>
        <taxon>Cyprininae</taxon>
        <taxon>Sinocyclocheilus</taxon>
    </lineage>
</organism>
<dbReference type="Pfam" id="PF05283">
    <property type="entry name" value="MGC-24"/>
    <property type="match status" value="1"/>
</dbReference>
<accession>A0A673GPF1</accession>
<feature type="chain" id="PRO_5025552978" evidence="9">
    <location>
        <begin position="25"/>
        <end position="164"/>
    </location>
</feature>
<keyword evidence="11" id="KW-1185">Reference proteome</keyword>
<reference evidence="10" key="2">
    <citation type="submission" date="2025-09" db="UniProtKB">
        <authorList>
            <consortium name="Ensembl"/>
        </authorList>
    </citation>
    <scope>IDENTIFICATION</scope>
</reference>
<dbReference type="PANTHER" id="PTHR11337:SF12">
    <property type="entry name" value="SIALOMUCIN CORE PROTEIN 24"/>
    <property type="match status" value="1"/>
</dbReference>
<keyword evidence="7" id="KW-0325">Glycoprotein</keyword>
<dbReference type="InterPro" id="IPR007947">
    <property type="entry name" value="CD164_MGC24"/>
</dbReference>
<dbReference type="OrthoDB" id="6160056at2759"/>
<dbReference type="PANTHER" id="PTHR11337">
    <property type="entry name" value="MUCIN/PORIMIN"/>
    <property type="match status" value="1"/>
</dbReference>
<evidence type="ECO:0000256" key="4">
    <source>
        <dbReference type="ARBA" id="ARBA00022729"/>
    </source>
</evidence>
<evidence type="ECO:0000256" key="8">
    <source>
        <dbReference type="SAM" id="Phobius"/>
    </source>
</evidence>
<keyword evidence="4 9" id="KW-0732">Signal</keyword>
<evidence type="ECO:0000256" key="9">
    <source>
        <dbReference type="SAM" id="SignalP"/>
    </source>
</evidence>
<protein>
    <submittedName>
        <fullName evidence="10">Sialomucin core protein 24-like</fullName>
    </submittedName>
</protein>
<comment type="similarity">
    <text evidence="2">Belongs to the CD164 family.</text>
</comment>
<proteinExistence type="inferred from homology"/>
<keyword evidence="3 8" id="KW-0812">Transmembrane</keyword>
<comment type="subcellular location">
    <subcellularLocation>
        <location evidence="1">Membrane</location>
        <topology evidence="1">Single-pass type I membrane protein</topology>
    </subcellularLocation>
</comment>
<feature type="transmembrane region" description="Helical" evidence="8">
    <location>
        <begin position="130"/>
        <end position="151"/>
    </location>
</feature>
<evidence type="ECO:0000256" key="1">
    <source>
        <dbReference type="ARBA" id="ARBA00004479"/>
    </source>
</evidence>
<reference evidence="10" key="1">
    <citation type="submission" date="2025-08" db="UniProtKB">
        <authorList>
            <consortium name="Ensembl"/>
        </authorList>
    </citation>
    <scope>IDENTIFICATION</scope>
</reference>
<evidence type="ECO:0000256" key="7">
    <source>
        <dbReference type="ARBA" id="ARBA00023180"/>
    </source>
</evidence>
<evidence type="ECO:0000256" key="3">
    <source>
        <dbReference type="ARBA" id="ARBA00022692"/>
    </source>
</evidence>
<sequence length="164" mass="17293">MFWRLFFVTILLALFGSLTSQGFAQDEDCGSLTSCEACGNVTHCQWMNCSDTPKCVNGSAENQTVGCISMNCTEPTPAPSVSPTANATINATTTAPTTAVVPTQNSTVTNVTSASPTPAPSPSKSSTFDAASFIGGIVLVLGLQAVIFFLYKFCKSKDRNYHTL</sequence>
<keyword evidence="5 8" id="KW-1133">Transmembrane helix</keyword>
<evidence type="ECO:0000256" key="5">
    <source>
        <dbReference type="ARBA" id="ARBA00022989"/>
    </source>
</evidence>
<dbReference type="GO" id="GO:0016020">
    <property type="term" value="C:membrane"/>
    <property type="evidence" value="ECO:0007669"/>
    <property type="project" value="UniProtKB-SubCell"/>
</dbReference>
<evidence type="ECO:0000256" key="2">
    <source>
        <dbReference type="ARBA" id="ARBA00005341"/>
    </source>
</evidence>
<name>A0A673GPF1_9TELE</name>
<dbReference type="PRINTS" id="PR01701">
    <property type="entry name" value="CD164ANTIGEN"/>
</dbReference>
<dbReference type="KEGG" id="srx:107726625"/>
<dbReference type="Proteomes" id="UP000472270">
    <property type="component" value="Unassembled WGS sequence"/>
</dbReference>
<evidence type="ECO:0000256" key="6">
    <source>
        <dbReference type="ARBA" id="ARBA00023136"/>
    </source>
</evidence>
<gene>
    <name evidence="10" type="primary">cd164</name>
</gene>
<evidence type="ECO:0000313" key="11">
    <source>
        <dbReference type="Proteomes" id="UP000472270"/>
    </source>
</evidence>
<dbReference type="AlphaFoldDB" id="A0A673GPF1"/>
<dbReference type="Ensembl" id="ENSSRHT00000015824.1">
    <property type="protein sequence ID" value="ENSSRHP00000015310.1"/>
    <property type="gene ID" value="ENSSRHG00000008513.1"/>
</dbReference>
<evidence type="ECO:0000313" key="10">
    <source>
        <dbReference type="Ensembl" id="ENSSRHP00000015310.1"/>
    </source>
</evidence>